<dbReference type="InterPro" id="IPR003750">
    <property type="entry name" value="Put_MeTrfase-C9orf114-like"/>
</dbReference>
<dbReference type="SUPFAM" id="SSF75217">
    <property type="entry name" value="alpha/beta knot"/>
    <property type="match status" value="1"/>
</dbReference>
<dbReference type="PANTHER" id="PTHR12150:SF13">
    <property type="entry name" value="METHYLTRANSFERASE C9ORF114-RELATED"/>
    <property type="match status" value="1"/>
</dbReference>
<feature type="compositionally biased region" description="Basic residues" evidence="2">
    <location>
        <begin position="45"/>
        <end position="54"/>
    </location>
</feature>
<dbReference type="InterPro" id="IPR012340">
    <property type="entry name" value="NA-bd_OB-fold"/>
</dbReference>
<sequence length="375" mass="41975">MGKKKKRGRVETDAENGEEKSELGNGVDVKLVNGDAGENKEEKRKKEKRKRKREKNNEPTKFIPTISIAVSGSIIDNAQSLELATRLAGQIARAATIFRVDEVVVFDNKSVSAEDSSLTTTGDADGSESGASFLVRILQYLETPQYLRRTLFPRHNSLRFVGLLPPLDAPHHLRKHEWAPYREGLTLKEKAGDSMGTLVDVGLSKSVVIDQVLDPGIRVTVVMGSNRYLEQDYLHKVVTSSEPREMGFYWGYKVRYASDVSSVFKQCPYEGGYDHAIGTSEHGLIVNSSELILPKFRHLLIAFGGLAGLEESIEEDSNLKGNNVRQVFHSYLNTCPHQGSRTIRTEEAIFISLQYFQEPISRAVRIFEHQNLSIP</sequence>
<dbReference type="EMBL" id="JAMYWD010000006">
    <property type="protein sequence ID" value="KAJ4969317.1"/>
    <property type="molecule type" value="Genomic_DNA"/>
</dbReference>
<feature type="compositionally biased region" description="Basic and acidic residues" evidence="2">
    <location>
        <begin position="9"/>
        <end position="22"/>
    </location>
</feature>
<dbReference type="InterPro" id="IPR029026">
    <property type="entry name" value="tRNA_m1G_MTases_N"/>
</dbReference>
<dbReference type="AlphaFoldDB" id="A0A9Q0KF35"/>
<evidence type="ECO:0000256" key="1">
    <source>
        <dbReference type="ARBA" id="ARBA00009841"/>
    </source>
</evidence>
<feature type="region of interest" description="Disordered" evidence="2">
    <location>
        <begin position="1"/>
        <end position="59"/>
    </location>
</feature>
<dbReference type="InterPro" id="IPR029028">
    <property type="entry name" value="Alpha/beta_knot_MTases"/>
</dbReference>
<dbReference type="OrthoDB" id="361029at2759"/>
<dbReference type="CDD" id="cd18086">
    <property type="entry name" value="HsC9orf114-like"/>
    <property type="match status" value="1"/>
</dbReference>
<organism evidence="3 4">
    <name type="scientific">Protea cynaroides</name>
    <dbReference type="NCBI Taxonomy" id="273540"/>
    <lineage>
        <taxon>Eukaryota</taxon>
        <taxon>Viridiplantae</taxon>
        <taxon>Streptophyta</taxon>
        <taxon>Embryophyta</taxon>
        <taxon>Tracheophyta</taxon>
        <taxon>Spermatophyta</taxon>
        <taxon>Magnoliopsida</taxon>
        <taxon>Proteales</taxon>
        <taxon>Proteaceae</taxon>
        <taxon>Protea</taxon>
    </lineage>
</organism>
<dbReference type="Pfam" id="PF02598">
    <property type="entry name" value="Methyltrn_RNA_3"/>
    <property type="match status" value="1"/>
</dbReference>
<dbReference type="Proteomes" id="UP001141806">
    <property type="component" value="Unassembled WGS sequence"/>
</dbReference>
<protein>
    <recommendedName>
        <fullName evidence="5">RNA methyltransferase</fullName>
    </recommendedName>
</protein>
<comment type="caution">
    <text evidence="3">The sequence shown here is derived from an EMBL/GenBank/DDBJ whole genome shotgun (WGS) entry which is preliminary data.</text>
</comment>
<keyword evidence="4" id="KW-1185">Reference proteome</keyword>
<dbReference type="Gene3D" id="3.40.1280.10">
    <property type="match status" value="1"/>
</dbReference>
<accession>A0A9Q0KF35</accession>
<evidence type="ECO:0000256" key="2">
    <source>
        <dbReference type="SAM" id="MobiDB-lite"/>
    </source>
</evidence>
<reference evidence="3" key="1">
    <citation type="journal article" date="2023" name="Plant J.">
        <title>The genome of the king protea, Protea cynaroides.</title>
        <authorList>
            <person name="Chang J."/>
            <person name="Duong T.A."/>
            <person name="Schoeman C."/>
            <person name="Ma X."/>
            <person name="Roodt D."/>
            <person name="Barker N."/>
            <person name="Li Z."/>
            <person name="Van de Peer Y."/>
            <person name="Mizrachi E."/>
        </authorList>
    </citation>
    <scope>NUCLEOTIDE SEQUENCE</scope>
    <source>
        <tissue evidence="3">Young leaves</tissue>
    </source>
</reference>
<name>A0A9Q0KF35_9MAGN</name>
<proteinExistence type="inferred from homology"/>
<evidence type="ECO:0000313" key="4">
    <source>
        <dbReference type="Proteomes" id="UP001141806"/>
    </source>
</evidence>
<dbReference type="PANTHER" id="PTHR12150">
    <property type="entry name" value="CLASS IV SAM-BINDING METHYLTRANSFERASE-RELATED"/>
    <property type="match status" value="1"/>
</dbReference>
<evidence type="ECO:0000313" key="3">
    <source>
        <dbReference type="EMBL" id="KAJ4969317.1"/>
    </source>
</evidence>
<dbReference type="Gene3D" id="2.40.50.140">
    <property type="entry name" value="Nucleic acid-binding proteins"/>
    <property type="match status" value="1"/>
</dbReference>
<gene>
    <name evidence="3" type="ORF">NE237_016018</name>
</gene>
<dbReference type="SUPFAM" id="SSF50249">
    <property type="entry name" value="Nucleic acid-binding proteins"/>
    <property type="match status" value="1"/>
</dbReference>
<evidence type="ECO:0008006" key="5">
    <source>
        <dbReference type="Google" id="ProtNLM"/>
    </source>
</evidence>
<comment type="similarity">
    <text evidence="1">Belongs to the class IV-like SAM-binding methyltransferase superfamily.</text>
</comment>